<keyword evidence="1" id="KW-0812">Transmembrane</keyword>
<keyword evidence="1" id="KW-1133">Transmembrane helix</keyword>
<dbReference type="Proteomes" id="UP000704467">
    <property type="component" value="Unassembled WGS sequence"/>
</dbReference>
<evidence type="ECO:0000256" key="1">
    <source>
        <dbReference type="SAM" id="Phobius"/>
    </source>
</evidence>
<sequence>MQAVLSSGCLFDGKSAVCLKDARFVHWHLLKFVVVITILAFAHYSTPSVANILGGKQNFYEVS</sequence>
<gene>
    <name evidence="2" type="ORF">HED55_18615</name>
</gene>
<protein>
    <submittedName>
        <fullName evidence="2">Uncharacterized protein</fullName>
    </submittedName>
</protein>
<evidence type="ECO:0000313" key="2">
    <source>
        <dbReference type="EMBL" id="NKC04516.1"/>
    </source>
</evidence>
<keyword evidence="3" id="KW-1185">Reference proteome</keyword>
<evidence type="ECO:0000313" key="3">
    <source>
        <dbReference type="Proteomes" id="UP000704467"/>
    </source>
</evidence>
<organism evidence="2 3">
    <name type="scientific">Brucella haematophila</name>
    <dbReference type="NCBI Taxonomy" id="419474"/>
    <lineage>
        <taxon>Bacteria</taxon>
        <taxon>Pseudomonadati</taxon>
        <taxon>Pseudomonadota</taxon>
        <taxon>Alphaproteobacteria</taxon>
        <taxon>Hyphomicrobiales</taxon>
        <taxon>Brucellaceae</taxon>
        <taxon>Brucella/Ochrobactrum group</taxon>
        <taxon>Brucella</taxon>
    </lineage>
</organism>
<name>A0ABX1DNV9_9HYPH</name>
<proteinExistence type="predicted"/>
<accession>A0ABX1DNV9</accession>
<comment type="caution">
    <text evidence="2">The sequence shown here is derived from an EMBL/GenBank/DDBJ whole genome shotgun (WGS) entry which is preliminary data.</text>
</comment>
<feature type="transmembrane region" description="Helical" evidence="1">
    <location>
        <begin position="25"/>
        <end position="44"/>
    </location>
</feature>
<reference evidence="2 3" key="1">
    <citation type="submission" date="2020-03" db="EMBL/GenBank/DDBJ databases">
        <title>Whole genome sequencing of clinical and environmental type strains of Ochrobactrum.</title>
        <authorList>
            <person name="Dharne M."/>
        </authorList>
    </citation>
    <scope>NUCLEOTIDE SEQUENCE [LARGE SCALE GENOMIC DNA]</scope>
    <source>
        <strain evidence="2 3">CIP 109452</strain>
    </source>
</reference>
<dbReference type="EMBL" id="JAAVLN010000002">
    <property type="protein sequence ID" value="NKC04516.1"/>
    <property type="molecule type" value="Genomic_DNA"/>
</dbReference>
<keyword evidence="1" id="KW-0472">Membrane</keyword>